<dbReference type="PANTHER" id="PTHR12919">
    <property type="entry name" value="30S RIBOSOMAL PROTEIN S16"/>
    <property type="match status" value="1"/>
</dbReference>
<dbReference type="HAMAP" id="MF_00385">
    <property type="entry name" value="Ribosomal_bS16"/>
    <property type="match status" value="1"/>
</dbReference>
<evidence type="ECO:0000313" key="5">
    <source>
        <dbReference type="Proteomes" id="UP000295662"/>
    </source>
</evidence>
<evidence type="ECO:0000256" key="3">
    <source>
        <dbReference type="HAMAP-Rule" id="MF_00385"/>
    </source>
</evidence>
<organism evidence="4 5">
    <name type="scientific">Prosthecobacter fusiformis</name>
    <dbReference type="NCBI Taxonomy" id="48464"/>
    <lineage>
        <taxon>Bacteria</taxon>
        <taxon>Pseudomonadati</taxon>
        <taxon>Verrucomicrobiota</taxon>
        <taxon>Verrucomicrobiia</taxon>
        <taxon>Verrucomicrobiales</taxon>
        <taxon>Verrucomicrobiaceae</taxon>
        <taxon>Prosthecobacter</taxon>
    </lineage>
</organism>
<dbReference type="InterPro" id="IPR023803">
    <property type="entry name" value="Ribosomal_bS16_dom_sf"/>
</dbReference>
<keyword evidence="1 3" id="KW-0689">Ribosomal protein</keyword>
<dbReference type="GO" id="GO:0005737">
    <property type="term" value="C:cytoplasm"/>
    <property type="evidence" value="ECO:0007669"/>
    <property type="project" value="UniProtKB-ARBA"/>
</dbReference>
<sequence length="83" mass="9241">MAVAIRLRQEGSKGHLFYRVVAADQRFKRDGRFLEILGTYDPHMKGANTNIDLDKVNSWIAKGAQPSETVRSLIKRAGKAAAK</sequence>
<keyword evidence="2 3" id="KW-0687">Ribonucleoprotein</keyword>
<dbReference type="RefSeq" id="WP_133796494.1">
    <property type="nucleotide sequence ID" value="NZ_SOCA01000007.1"/>
</dbReference>
<comment type="similarity">
    <text evidence="3">Belongs to the bacterial ribosomal protein bS16 family.</text>
</comment>
<dbReference type="SUPFAM" id="SSF54565">
    <property type="entry name" value="Ribosomal protein S16"/>
    <property type="match status" value="1"/>
</dbReference>
<dbReference type="EMBL" id="SOCA01000007">
    <property type="protein sequence ID" value="TDU67278.1"/>
    <property type="molecule type" value="Genomic_DNA"/>
</dbReference>
<dbReference type="GO" id="GO:0003735">
    <property type="term" value="F:structural constituent of ribosome"/>
    <property type="evidence" value="ECO:0007669"/>
    <property type="project" value="InterPro"/>
</dbReference>
<gene>
    <name evidence="3" type="primary">rpsP</name>
    <name evidence="4" type="ORF">EI77_03480</name>
</gene>
<dbReference type="OrthoDB" id="9807878at2"/>
<dbReference type="InterPro" id="IPR000307">
    <property type="entry name" value="Ribosomal_bS16"/>
</dbReference>
<dbReference type="NCBIfam" id="TIGR00002">
    <property type="entry name" value="S16"/>
    <property type="match status" value="1"/>
</dbReference>
<evidence type="ECO:0000313" key="4">
    <source>
        <dbReference type="EMBL" id="TDU67278.1"/>
    </source>
</evidence>
<dbReference type="GO" id="GO:0006412">
    <property type="term" value="P:translation"/>
    <property type="evidence" value="ECO:0007669"/>
    <property type="project" value="UniProtKB-UniRule"/>
</dbReference>
<evidence type="ECO:0000256" key="1">
    <source>
        <dbReference type="ARBA" id="ARBA00022980"/>
    </source>
</evidence>
<dbReference type="GO" id="GO:0015935">
    <property type="term" value="C:small ribosomal subunit"/>
    <property type="evidence" value="ECO:0007669"/>
    <property type="project" value="TreeGrafter"/>
</dbReference>
<reference evidence="4 5" key="1">
    <citation type="submission" date="2019-03" db="EMBL/GenBank/DDBJ databases">
        <title>Genomic Encyclopedia of Archaeal and Bacterial Type Strains, Phase II (KMG-II): from individual species to whole genera.</title>
        <authorList>
            <person name="Goeker M."/>
        </authorList>
    </citation>
    <scope>NUCLEOTIDE SEQUENCE [LARGE SCALE GENOMIC DNA]</scope>
    <source>
        <strain evidence="4 5">ATCC 25309</strain>
    </source>
</reference>
<dbReference type="AlphaFoldDB" id="A0A4R7RQX9"/>
<dbReference type="Proteomes" id="UP000295662">
    <property type="component" value="Unassembled WGS sequence"/>
</dbReference>
<keyword evidence="5" id="KW-1185">Reference proteome</keyword>
<proteinExistence type="inferred from homology"/>
<dbReference type="PANTHER" id="PTHR12919:SF20">
    <property type="entry name" value="SMALL RIBOSOMAL SUBUNIT PROTEIN BS16M"/>
    <property type="match status" value="1"/>
</dbReference>
<name>A0A4R7RQX9_9BACT</name>
<comment type="caution">
    <text evidence="4">The sequence shown here is derived from an EMBL/GenBank/DDBJ whole genome shotgun (WGS) entry which is preliminary data.</text>
</comment>
<dbReference type="Pfam" id="PF00886">
    <property type="entry name" value="Ribosomal_S16"/>
    <property type="match status" value="1"/>
</dbReference>
<dbReference type="Gene3D" id="3.30.1320.10">
    <property type="match status" value="1"/>
</dbReference>
<evidence type="ECO:0000256" key="2">
    <source>
        <dbReference type="ARBA" id="ARBA00023274"/>
    </source>
</evidence>
<protein>
    <recommendedName>
        <fullName evidence="3">Small ribosomal subunit protein bS16</fullName>
    </recommendedName>
</protein>
<accession>A0A4R7RQX9</accession>